<feature type="chain" id="PRO_5036734994" evidence="1">
    <location>
        <begin position="25"/>
        <end position="288"/>
    </location>
</feature>
<dbReference type="RefSeq" id="WP_169527039.1">
    <property type="nucleotide sequence ID" value="NZ_JAAMPU010000103.1"/>
</dbReference>
<dbReference type="PANTHER" id="PTHR12110:SF41">
    <property type="entry name" value="INOSOSE DEHYDRATASE"/>
    <property type="match status" value="1"/>
</dbReference>
<dbReference type="Proteomes" id="UP000712080">
    <property type="component" value="Unassembled WGS sequence"/>
</dbReference>
<evidence type="ECO:0000256" key="1">
    <source>
        <dbReference type="SAM" id="SignalP"/>
    </source>
</evidence>
<comment type="caution">
    <text evidence="3">The sequence shown here is derived from an EMBL/GenBank/DDBJ whole genome shotgun (WGS) entry which is preliminary data.</text>
</comment>
<evidence type="ECO:0000313" key="4">
    <source>
        <dbReference type="Proteomes" id="UP000712080"/>
    </source>
</evidence>
<proteinExistence type="predicted"/>
<dbReference type="InterPro" id="IPR036237">
    <property type="entry name" value="Xyl_isomerase-like_sf"/>
</dbReference>
<sequence length="288" mass="32498">MQRRSFLQTLALGAASMYVAPSFAFPGTTKKSLGMQLYTVRDAMSKNPAETLQKIAKLGFSEVELYGYEAGKLFGLSIPEFKKMLADAGLKAVSSHHMLGQQSQAKGTLLYGWEKAVEDMAALQVGFMACAWLDPLERNSEIYRKLPEILEKCGRISKPSGIQLAYHNHDFEFEKLGESTAYDHIIQNTSPEFVAMELDLYWISKAGLDPIAYFDSYPGRFQLWHVKDMAAGTQIFTEVGNGTIDFDRIFKARDRAGLKHWFIEQDESTCDVFESLTMSRDYVLGKNY</sequence>
<dbReference type="SUPFAM" id="SSF51658">
    <property type="entry name" value="Xylose isomerase-like"/>
    <property type="match status" value="1"/>
</dbReference>
<feature type="domain" description="Xylose isomerase-like TIM barrel" evidence="2">
    <location>
        <begin position="52"/>
        <end position="263"/>
    </location>
</feature>
<protein>
    <submittedName>
        <fullName evidence="3">Sugar phosphate isomerase/epimerase</fullName>
    </submittedName>
</protein>
<name>A0A972FLI5_9FLAO</name>
<keyword evidence="3" id="KW-0413">Isomerase</keyword>
<reference evidence="3" key="1">
    <citation type="submission" date="2020-02" db="EMBL/GenBank/DDBJ databases">
        <title>Flavobacterium sp. genome.</title>
        <authorList>
            <person name="Jung H.S."/>
            <person name="Baek J.H."/>
            <person name="Jeon C.O."/>
        </authorList>
    </citation>
    <scope>NUCLEOTIDE SEQUENCE</scope>
    <source>
        <strain evidence="3">SE-s28</strain>
    </source>
</reference>
<dbReference type="InterPro" id="IPR013022">
    <property type="entry name" value="Xyl_isomerase-like_TIM-brl"/>
</dbReference>
<evidence type="ECO:0000259" key="2">
    <source>
        <dbReference type="Pfam" id="PF01261"/>
    </source>
</evidence>
<keyword evidence="4" id="KW-1185">Reference proteome</keyword>
<dbReference type="InterPro" id="IPR050312">
    <property type="entry name" value="IolE/XylAMocC-like"/>
</dbReference>
<organism evidence="3 4">
    <name type="scientific">Flavobacterium silvaticum</name>
    <dbReference type="NCBI Taxonomy" id="1852020"/>
    <lineage>
        <taxon>Bacteria</taxon>
        <taxon>Pseudomonadati</taxon>
        <taxon>Bacteroidota</taxon>
        <taxon>Flavobacteriia</taxon>
        <taxon>Flavobacteriales</taxon>
        <taxon>Flavobacteriaceae</taxon>
        <taxon>Flavobacterium</taxon>
    </lineage>
</organism>
<dbReference type="PANTHER" id="PTHR12110">
    <property type="entry name" value="HYDROXYPYRUVATE ISOMERASE"/>
    <property type="match status" value="1"/>
</dbReference>
<feature type="signal peptide" evidence="1">
    <location>
        <begin position="1"/>
        <end position="24"/>
    </location>
</feature>
<accession>A0A972FLI5</accession>
<dbReference type="EMBL" id="JAAMPU010000103">
    <property type="protein sequence ID" value="NMH27933.1"/>
    <property type="molecule type" value="Genomic_DNA"/>
</dbReference>
<gene>
    <name evidence="3" type="ORF">G6047_07810</name>
</gene>
<dbReference type="Gene3D" id="3.20.20.150">
    <property type="entry name" value="Divalent-metal-dependent TIM barrel enzymes"/>
    <property type="match status" value="1"/>
</dbReference>
<keyword evidence="1" id="KW-0732">Signal</keyword>
<dbReference type="AlphaFoldDB" id="A0A972FLI5"/>
<dbReference type="Pfam" id="PF01261">
    <property type="entry name" value="AP_endonuc_2"/>
    <property type="match status" value="1"/>
</dbReference>
<dbReference type="GO" id="GO:0016853">
    <property type="term" value="F:isomerase activity"/>
    <property type="evidence" value="ECO:0007669"/>
    <property type="project" value="UniProtKB-KW"/>
</dbReference>
<evidence type="ECO:0000313" key="3">
    <source>
        <dbReference type="EMBL" id="NMH27933.1"/>
    </source>
</evidence>